<organism evidence="6 7">
    <name type="scientific">Oceanobacillus jeddahense</name>
    <dbReference type="NCBI Taxonomy" id="1462527"/>
    <lineage>
        <taxon>Bacteria</taxon>
        <taxon>Bacillati</taxon>
        <taxon>Bacillota</taxon>
        <taxon>Bacilli</taxon>
        <taxon>Bacillales</taxon>
        <taxon>Bacillaceae</taxon>
        <taxon>Oceanobacillus</taxon>
    </lineage>
</organism>
<evidence type="ECO:0000256" key="2">
    <source>
        <dbReference type="ARBA" id="ARBA00023015"/>
    </source>
</evidence>
<sequence length="188" mass="21848">MKYYKKYPSVQVIIKTGITEELFNMLKSNQIDLVYTLDNKIFVDELSLKYENEETCVLVTSPTNVNQLEIKQITDILDAPIILTEEKTTYRFELEKILSIEQLIISPFLEIGNTGVIIDLLKKGLGFPFLPLYTIEEYIKTNELKVISLEGNYEVKMWAQIFCHKDKWLAPHMQGFIELVKQMNDESG</sequence>
<dbReference type="EMBL" id="CP101914">
    <property type="protein sequence ID" value="UUI03468.1"/>
    <property type="molecule type" value="Genomic_DNA"/>
</dbReference>
<keyword evidence="7" id="KW-1185">Reference proteome</keyword>
<evidence type="ECO:0000259" key="5">
    <source>
        <dbReference type="Pfam" id="PF03466"/>
    </source>
</evidence>
<gene>
    <name evidence="6" type="ORF">NP439_01815</name>
</gene>
<dbReference type="InterPro" id="IPR005119">
    <property type="entry name" value="LysR_subst-bd"/>
</dbReference>
<reference evidence="6" key="1">
    <citation type="submission" date="2022-07" db="EMBL/GenBank/DDBJ databases">
        <title>FELIX.</title>
        <authorList>
            <person name="Wan K.H."/>
            <person name="Park S."/>
            <person name="Lawrence Q."/>
            <person name="Eichenberger J.P."/>
            <person name="Booth B.W."/>
            <person name="Piaggio A.J."/>
            <person name="Chandler J.C."/>
            <person name="Franklin A.B."/>
            <person name="Celniker S.E."/>
        </authorList>
    </citation>
    <scope>NUCLEOTIDE SEQUENCE</scope>
    <source>
        <strain evidence="6">QA-1986 374</strain>
    </source>
</reference>
<evidence type="ECO:0000313" key="7">
    <source>
        <dbReference type="Proteomes" id="UP001059773"/>
    </source>
</evidence>
<evidence type="ECO:0000256" key="3">
    <source>
        <dbReference type="ARBA" id="ARBA00023125"/>
    </source>
</evidence>
<dbReference type="Proteomes" id="UP001059773">
    <property type="component" value="Chromosome"/>
</dbReference>
<dbReference type="PANTHER" id="PTHR30126:SF40">
    <property type="entry name" value="HTH-TYPE TRANSCRIPTIONAL REGULATOR GLTR"/>
    <property type="match status" value="1"/>
</dbReference>
<feature type="domain" description="LysR substrate-binding" evidence="5">
    <location>
        <begin position="3"/>
        <end position="182"/>
    </location>
</feature>
<evidence type="ECO:0000256" key="4">
    <source>
        <dbReference type="ARBA" id="ARBA00023163"/>
    </source>
</evidence>
<proteinExistence type="inferred from homology"/>
<dbReference type="Gene3D" id="3.40.190.290">
    <property type="match status" value="1"/>
</dbReference>
<keyword evidence="4" id="KW-0804">Transcription</keyword>
<dbReference type="Pfam" id="PF03466">
    <property type="entry name" value="LysR_substrate"/>
    <property type="match status" value="1"/>
</dbReference>
<dbReference type="CDD" id="cd05466">
    <property type="entry name" value="PBP2_LTTR_substrate"/>
    <property type="match status" value="1"/>
</dbReference>
<dbReference type="SUPFAM" id="SSF53850">
    <property type="entry name" value="Periplasmic binding protein-like II"/>
    <property type="match status" value="1"/>
</dbReference>
<name>A0ABY5JT11_9BACI</name>
<accession>A0ABY5JT11</accession>
<comment type="similarity">
    <text evidence="1">Belongs to the LysR transcriptional regulatory family.</text>
</comment>
<protein>
    <submittedName>
        <fullName evidence="6">LysR family transcriptional regulator substrate-binding protein</fullName>
    </submittedName>
</protein>
<evidence type="ECO:0000256" key="1">
    <source>
        <dbReference type="ARBA" id="ARBA00009437"/>
    </source>
</evidence>
<keyword evidence="2" id="KW-0805">Transcription regulation</keyword>
<dbReference type="PANTHER" id="PTHR30126">
    <property type="entry name" value="HTH-TYPE TRANSCRIPTIONAL REGULATOR"/>
    <property type="match status" value="1"/>
</dbReference>
<keyword evidence="3" id="KW-0238">DNA-binding</keyword>
<evidence type="ECO:0000313" key="6">
    <source>
        <dbReference type="EMBL" id="UUI03468.1"/>
    </source>
</evidence>